<dbReference type="OrthoDB" id="5985073at2759"/>
<evidence type="ECO:0000256" key="1">
    <source>
        <dbReference type="ARBA" id="ARBA00022669"/>
    </source>
</evidence>
<organism evidence="6 7">
    <name type="scientific">Diaporthe helianthi</name>
    <dbReference type="NCBI Taxonomy" id="158607"/>
    <lineage>
        <taxon>Eukaryota</taxon>
        <taxon>Fungi</taxon>
        <taxon>Dikarya</taxon>
        <taxon>Ascomycota</taxon>
        <taxon>Pezizomycotina</taxon>
        <taxon>Sordariomycetes</taxon>
        <taxon>Sordariomycetidae</taxon>
        <taxon>Diaporthales</taxon>
        <taxon>Diaporthaceae</taxon>
        <taxon>Diaporthe</taxon>
    </lineage>
</organism>
<dbReference type="InterPro" id="IPR036779">
    <property type="entry name" value="LysM_dom_sf"/>
</dbReference>
<proteinExistence type="inferred from homology"/>
<dbReference type="PROSITE" id="PS51782">
    <property type="entry name" value="LYSM"/>
    <property type="match status" value="4"/>
</dbReference>
<dbReference type="CDD" id="cd00118">
    <property type="entry name" value="LysM"/>
    <property type="match status" value="2"/>
</dbReference>
<feature type="domain" description="LysM" evidence="5">
    <location>
        <begin position="128"/>
        <end position="176"/>
    </location>
</feature>
<gene>
    <name evidence="6" type="ORF">DHEL01_v209530</name>
</gene>
<dbReference type="Proteomes" id="UP000094444">
    <property type="component" value="Unassembled WGS sequence"/>
</dbReference>
<dbReference type="InParanoid" id="A0A2P5HPB0"/>
<comment type="similarity">
    <text evidence="3">Belongs to the secreted LysM effector family.</text>
</comment>
<protein>
    <submittedName>
        <fullName evidence="6">LysM domain-containing protein</fullName>
    </submittedName>
</protein>
<dbReference type="AlphaFoldDB" id="A0A2P5HPB0"/>
<dbReference type="SUPFAM" id="SSF54106">
    <property type="entry name" value="LysM domain"/>
    <property type="match status" value="2"/>
</dbReference>
<feature type="domain" description="LysM" evidence="5">
    <location>
        <begin position="309"/>
        <end position="356"/>
    </location>
</feature>
<dbReference type="InterPro" id="IPR018392">
    <property type="entry name" value="LysM"/>
</dbReference>
<dbReference type="EMBL" id="MAVT02001090">
    <property type="protein sequence ID" value="POS72078.1"/>
    <property type="molecule type" value="Genomic_DNA"/>
</dbReference>
<dbReference type="PANTHER" id="PTHR34997">
    <property type="entry name" value="AM15"/>
    <property type="match status" value="1"/>
</dbReference>
<evidence type="ECO:0000256" key="3">
    <source>
        <dbReference type="ARBA" id="ARBA00044955"/>
    </source>
</evidence>
<accession>A0A2P5HPB0</accession>
<keyword evidence="7" id="KW-1185">Reference proteome</keyword>
<evidence type="ECO:0000313" key="6">
    <source>
        <dbReference type="EMBL" id="POS72078.1"/>
    </source>
</evidence>
<feature type="chain" id="PRO_5015106740" evidence="4">
    <location>
        <begin position="18"/>
        <end position="428"/>
    </location>
</feature>
<reference evidence="6" key="1">
    <citation type="submission" date="2017-09" db="EMBL/GenBank/DDBJ databases">
        <title>Polyketide synthases of a Diaporthe helianthi virulent isolate.</title>
        <authorList>
            <person name="Baroncelli R."/>
        </authorList>
    </citation>
    <scope>NUCLEOTIDE SEQUENCE [LARGE SCALE GENOMIC DNA]</scope>
    <source>
        <strain evidence="6">7/96</strain>
    </source>
</reference>
<dbReference type="PANTHER" id="PTHR34997:SF1">
    <property type="entry name" value="PEPTIDOGLYCAN-BINDING LYSIN DOMAIN"/>
    <property type="match status" value="1"/>
</dbReference>
<keyword evidence="2" id="KW-0843">Virulence</keyword>
<dbReference type="GO" id="GO:0008061">
    <property type="term" value="F:chitin binding"/>
    <property type="evidence" value="ECO:0007669"/>
    <property type="project" value="UniProtKB-KW"/>
</dbReference>
<dbReference type="InterPro" id="IPR052210">
    <property type="entry name" value="LysM1-like"/>
</dbReference>
<keyword evidence="4" id="KW-0732">Signal</keyword>
<evidence type="ECO:0000256" key="4">
    <source>
        <dbReference type="SAM" id="SignalP"/>
    </source>
</evidence>
<keyword evidence="1" id="KW-0147">Chitin-binding</keyword>
<feature type="domain" description="LysM" evidence="5">
    <location>
        <begin position="230"/>
        <end position="277"/>
    </location>
</feature>
<evidence type="ECO:0000256" key="2">
    <source>
        <dbReference type="ARBA" id="ARBA00023026"/>
    </source>
</evidence>
<dbReference type="STRING" id="158607.A0A2P5HPB0"/>
<feature type="domain" description="LysM" evidence="5">
    <location>
        <begin position="38"/>
        <end position="82"/>
    </location>
</feature>
<evidence type="ECO:0000259" key="5">
    <source>
        <dbReference type="PROSITE" id="PS51782"/>
    </source>
</evidence>
<name>A0A2P5HPB0_DIAHE</name>
<comment type="caution">
    <text evidence="6">The sequence shown here is derived from an EMBL/GenBank/DDBJ whole genome shotgun (WGS) entry which is preliminary data.</text>
</comment>
<feature type="signal peptide" evidence="4">
    <location>
        <begin position="1"/>
        <end position="17"/>
    </location>
</feature>
<dbReference type="Gene3D" id="3.10.350.10">
    <property type="entry name" value="LysM domain"/>
    <property type="match status" value="5"/>
</dbReference>
<dbReference type="Pfam" id="PF01476">
    <property type="entry name" value="LysM"/>
    <property type="match status" value="3"/>
</dbReference>
<sequence length="428" mass="45352">MLVLFVALVGLVPSAAAQSGDACPQAATFPDTISNCNLWHTVEDGDGCWSVQQEFGISADEFLEWNPSVSEDCLTTSTATSSGPSTTHQSTTYSTAVPITPYNLTTIATDTAWPPTRTKAGQPDYCRSWHLVQGRDTCQIVANQAETGVTADDIKAWNPTLGEDCSGLYVGWWVCNGIQSRTSVTLTWSTSAANATIPDPTPYTPPTSTSVDWSFTPTPSLAGMPDDCQAYHLAEENDTCRTVLATYSYLTRQHFFDWNPALGGNCDGLWLGYYYCVANFGSTSDVPLPTVTEKPTASTAQGSAASCTAWYISTPDDTCDSIISMFGRFSEADCVSWNPSLNSACGNLEPSLYYCVAVPGTPSSRTAAYTSTTASSSAAAVPTGCTSTWLVGIGDTCAHVSDANGLSLAEFAALNPQLGVSGLPLRQK</sequence>
<evidence type="ECO:0000313" key="7">
    <source>
        <dbReference type="Proteomes" id="UP000094444"/>
    </source>
</evidence>